<feature type="transmembrane region" description="Helical" evidence="1">
    <location>
        <begin position="98"/>
        <end position="120"/>
    </location>
</feature>
<name>A0A8S4PB20_OWEFU</name>
<dbReference type="Proteomes" id="UP000749559">
    <property type="component" value="Unassembled WGS sequence"/>
</dbReference>
<dbReference type="EMBL" id="CAIIXF020000007">
    <property type="protein sequence ID" value="CAH1788320.1"/>
    <property type="molecule type" value="Genomic_DNA"/>
</dbReference>
<evidence type="ECO:0000313" key="3">
    <source>
        <dbReference type="Proteomes" id="UP000749559"/>
    </source>
</evidence>
<dbReference type="AlphaFoldDB" id="A0A8S4PB20"/>
<sequence length="412" mass="46812">MESLKCKSLSNRTEKPIVFANEAELDEIILSVYQKEDKDTTIDISCDSTRTLVGTDKLTCLQIGPDLVDWRPTPMPVCVRKVESDVTANMTLTQTQQIIIGSVIGGFFLLALLIGVPLLYRHRRRLKEKAKGTARNKRDQNQPEVEPNVVEYVRSKPTSYDNAIEPELDASEMVRVPEPPQSTIQYTEAPMQLVQAPSQMEVVQPQMEIIQPVQMVQAQPQIVQDQVYQEPMQIVQEPSQMVFEQPVNVIQTSVDMSRHSSSLFEAPIYEHLYEQVPSLIQTPLPVGSLVEAPLSYVQTPVSERSFQSQMVVPVMLPEAQYGRDENHLGSLDRGQRKQRVLTQQNHGRAALGSLDRRGQNGWRIVEAPLRTRTNQRYLARSHSYQPTSRVVGIEEIRDDGYDVGRRGHRLYR</sequence>
<gene>
    <name evidence="2" type="ORF">OFUS_LOCUS13872</name>
</gene>
<reference evidence="2" key="1">
    <citation type="submission" date="2022-03" db="EMBL/GenBank/DDBJ databases">
        <authorList>
            <person name="Martin C."/>
        </authorList>
    </citation>
    <scope>NUCLEOTIDE SEQUENCE</scope>
</reference>
<proteinExistence type="predicted"/>
<comment type="caution">
    <text evidence="2">The sequence shown here is derived from an EMBL/GenBank/DDBJ whole genome shotgun (WGS) entry which is preliminary data.</text>
</comment>
<accession>A0A8S4PB20</accession>
<organism evidence="2 3">
    <name type="scientific">Owenia fusiformis</name>
    <name type="common">Polychaete worm</name>
    <dbReference type="NCBI Taxonomy" id="6347"/>
    <lineage>
        <taxon>Eukaryota</taxon>
        <taxon>Metazoa</taxon>
        <taxon>Spiralia</taxon>
        <taxon>Lophotrochozoa</taxon>
        <taxon>Annelida</taxon>
        <taxon>Polychaeta</taxon>
        <taxon>Sedentaria</taxon>
        <taxon>Canalipalpata</taxon>
        <taxon>Sabellida</taxon>
        <taxon>Oweniida</taxon>
        <taxon>Oweniidae</taxon>
        <taxon>Owenia</taxon>
    </lineage>
</organism>
<evidence type="ECO:0000313" key="2">
    <source>
        <dbReference type="EMBL" id="CAH1788320.1"/>
    </source>
</evidence>
<protein>
    <submittedName>
        <fullName evidence="2">Uncharacterized protein</fullName>
    </submittedName>
</protein>
<keyword evidence="1" id="KW-0472">Membrane</keyword>
<keyword evidence="1" id="KW-1133">Transmembrane helix</keyword>
<keyword evidence="3" id="KW-1185">Reference proteome</keyword>
<evidence type="ECO:0000256" key="1">
    <source>
        <dbReference type="SAM" id="Phobius"/>
    </source>
</evidence>
<keyword evidence="1" id="KW-0812">Transmembrane</keyword>